<gene>
    <name evidence="3" type="ORF">VLY81_12355</name>
</gene>
<reference evidence="4" key="1">
    <citation type="submission" date="2023-12" db="EMBL/GenBank/DDBJ databases">
        <title>Novel isolates from deep terrestrial aquifers shed light on the physiology and ecology of the class Limnochordia.</title>
        <authorList>
            <person name="Karnachuk O.V."/>
            <person name="Lukina A.P."/>
            <person name="Avakyan M.R."/>
            <person name="Kadnikov V."/>
            <person name="Begmatov S."/>
            <person name="Beletsky A.V."/>
            <person name="Mardanov A.V."/>
            <person name="Ravin N.V."/>
        </authorList>
    </citation>
    <scope>NUCLEOTIDE SEQUENCE [LARGE SCALE GENOMIC DNA]</scope>
    <source>
        <strain evidence="4">LN</strain>
    </source>
</reference>
<dbReference type="PIRSF" id="PIRSF015034">
    <property type="entry name" value="YacH"/>
    <property type="match status" value="1"/>
</dbReference>
<feature type="region of interest" description="Disordered" evidence="1">
    <location>
        <begin position="116"/>
        <end position="135"/>
    </location>
</feature>
<dbReference type="InterPro" id="IPR025542">
    <property type="entry name" value="YacH"/>
</dbReference>
<protein>
    <submittedName>
        <fullName evidence="3">UvrB/UvrC motif-containing protein</fullName>
    </submittedName>
</protein>
<dbReference type="PROSITE" id="PS50151">
    <property type="entry name" value="UVR"/>
    <property type="match status" value="1"/>
</dbReference>
<name>A0ABZ1BNN3_9FIRM</name>
<keyword evidence="4" id="KW-1185">Reference proteome</keyword>
<accession>A0ABZ1BNN3</accession>
<dbReference type="Pfam" id="PF02151">
    <property type="entry name" value="UVR"/>
    <property type="match status" value="1"/>
</dbReference>
<feature type="domain" description="UVR" evidence="2">
    <location>
        <begin position="133"/>
        <end position="168"/>
    </location>
</feature>
<dbReference type="Proteomes" id="UP001333102">
    <property type="component" value="Chromosome"/>
</dbReference>
<dbReference type="SUPFAM" id="SSF46600">
    <property type="entry name" value="C-terminal UvrC-binding domain of UvrB"/>
    <property type="match status" value="1"/>
</dbReference>
<evidence type="ECO:0000313" key="4">
    <source>
        <dbReference type="Proteomes" id="UP001333102"/>
    </source>
</evidence>
<dbReference type="InterPro" id="IPR001943">
    <property type="entry name" value="UVR_dom"/>
</dbReference>
<evidence type="ECO:0000259" key="2">
    <source>
        <dbReference type="PROSITE" id="PS50151"/>
    </source>
</evidence>
<organism evidence="3 4">
    <name type="scientific">Geochorda subterranea</name>
    <dbReference type="NCBI Taxonomy" id="3109564"/>
    <lineage>
        <taxon>Bacteria</taxon>
        <taxon>Bacillati</taxon>
        <taxon>Bacillota</taxon>
        <taxon>Limnochordia</taxon>
        <taxon>Limnochordales</taxon>
        <taxon>Geochordaceae</taxon>
        <taxon>Geochorda</taxon>
    </lineage>
</organism>
<dbReference type="Gene3D" id="4.10.860.10">
    <property type="entry name" value="UVR domain"/>
    <property type="match status" value="1"/>
</dbReference>
<evidence type="ECO:0000256" key="1">
    <source>
        <dbReference type="SAM" id="MobiDB-lite"/>
    </source>
</evidence>
<dbReference type="InterPro" id="IPR036876">
    <property type="entry name" value="UVR_dom_sf"/>
</dbReference>
<sequence length="172" mass="19569">MMCQRCGTRPATVHKVRIDNGVKTELHLCEPCARETGELQATPFGATFEELMKSFFDLPFVETGAGQETTTRAATRCPNCGLSWSDFKRLGQLGCSQCYVTFERALRPVLKRLHGATEHAGKRPRERGESLRRRELGRLREELQEAIASEQYERAAQLRDRIRELERGGSDR</sequence>
<dbReference type="PANTHER" id="PTHR38430:SF1">
    <property type="entry name" value="PROTEIN-ARGININE KINASE ACTIVATOR PROTEIN"/>
    <property type="match status" value="1"/>
</dbReference>
<proteinExistence type="predicted"/>
<dbReference type="RefSeq" id="WP_324668501.1">
    <property type="nucleotide sequence ID" value="NZ_CP141614.1"/>
</dbReference>
<evidence type="ECO:0000313" key="3">
    <source>
        <dbReference type="EMBL" id="WRP14198.1"/>
    </source>
</evidence>
<dbReference type="EMBL" id="CP141614">
    <property type="protein sequence ID" value="WRP14198.1"/>
    <property type="molecule type" value="Genomic_DNA"/>
</dbReference>
<dbReference type="PANTHER" id="PTHR38430">
    <property type="entry name" value="PROTEIN-ARGININE KINASE ACTIVATOR PROTEIN"/>
    <property type="match status" value="1"/>
</dbReference>